<dbReference type="STRING" id="419481.SAMN05216233_1182"/>
<gene>
    <name evidence="2" type="ORF">SAMN05216233_1182</name>
</gene>
<evidence type="ECO:0000256" key="1">
    <source>
        <dbReference type="PROSITE-ProRule" id="PRU00339"/>
    </source>
</evidence>
<evidence type="ECO:0000313" key="3">
    <source>
        <dbReference type="Proteomes" id="UP000198870"/>
    </source>
</evidence>
<dbReference type="Pfam" id="PF13432">
    <property type="entry name" value="TPR_16"/>
    <property type="match status" value="2"/>
</dbReference>
<proteinExistence type="predicted"/>
<dbReference type="Pfam" id="PF13174">
    <property type="entry name" value="TPR_6"/>
    <property type="match status" value="1"/>
</dbReference>
<sequence>MTAFPKRQGRWIPWAMAAFVLLMWGRAWAVEVTRVTVSLTPTRVVVELAEPVPAKVVKIDDHELLIALKDATVSDRLLPRAGGIAVQVRRRTPSVTTLLVRTEQPILAMEHGWTGRRLVISLSLERVIRSKAPRSIKRPADVLTPERILGRVPAKAGSPAEETHLVAREGFSGTVDDLLLEVKSTLCREGDGMDRILTLMQSGAYRRAEQEATKSLKLSEMPRGCAEGLEILQVLSAFRSAEGSMHKDGLVALPARINDFISRYPDSPYLPYALTMLGGTYAALEDYGMAEGYFRVVLEDHTGFTGAPGTAFRLGKLLRKTDRAVEALPMLETVEALGESLSFAAEARKEMALILYDVGDFSRSQALFEALMAESEEAVWKDPDLLLYGGQAALRAGNRGTARRYLVQFANLFPEAEGADMALESVGESWLDDGRRDRAEAFFRMVIERYTEGDGYVTALVRLAEQLPDREEKEALYTKVIDDFKDHPLARLSMLRMAALYGEAGEYEASVEMVKKLLEIGAGGLRAEAYARAEQAVLGHFKALMADGRYVDLIAYFEKERRLLHKLENPDIFLLAGEAFMTAHLYGSAAKELERAIVLSMKRLKWSGEERLAGLYFQLGQALDEGGRKKEAQTIFTRYLERYPKAPGQGEAALRLGRILYDAGELEQAESLFKQSLALGGDAEARIWLSRCREDLGDHAASASWLEEAIPLLEAQDPVPTASLYAAYRRLGDLSMKLGRYHGAVDAFAGAEKYAGEEVSGEELRFLRADALAKGGEADKAMVLYRAVSSSDDEFWSGMATERIRSMELKKRLGGER</sequence>
<organism evidence="2 3">
    <name type="scientific">Desulfoluna spongiiphila</name>
    <dbReference type="NCBI Taxonomy" id="419481"/>
    <lineage>
        <taxon>Bacteria</taxon>
        <taxon>Pseudomonadati</taxon>
        <taxon>Thermodesulfobacteriota</taxon>
        <taxon>Desulfobacteria</taxon>
        <taxon>Desulfobacterales</taxon>
        <taxon>Desulfolunaceae</taxon>
        <taxon>Desulfoluna</taxon>
    </lineage>
</organism>
<dbReference type="EMBL" id="FMUX01000018">
    <property type="protein sequence ID" value="SCY71632.1"/>
    <property type="molecule type" value="Genomic_DNA"/>
</dbReference>
<dbReference type="PANTHER" id="PTHR12558:SF13">
    <property type="entry name" value="CELL DIVISION CYCLE PROTEIN 27 HOMOLOG"/>
    <property type="match status" value="1"/>
</dbReference>
<keyword evidence="1" id="KW-0802">TPR repeat</keyword>
<name>A0A1G5I6B2_9BACT</name>
<dbReference type="AlphaFoldDB" id="A0A1G5I6B2"/>
<dbReference type="Gene3D" id="1.25.40.10">
    <property type="entry name" value="Tetratricopeptide repeat domain"/>
    <property type="match status" value="5"/>
</dbReference>
<protein>
    <submittedName>
        <fullName evidence="2">Tetratricopeptide repeat-containing protein</fullName>
    </submittedName>
</protein>
<dbReference type="Proteomes" id="UP000198870">
    <property type="component" value="Unassembled WGS sequence"/>
</dbReference>
<feature type="repeat" description="TPR" evidence="1">
    <location>
        <begin position="613"/>
        <end position="646"/>
    </location>
</feature>
<dbReference type="PANTHER" id="PTHR12558">
    <property type="entry name" value="CELL DIVISION CYCLE 16,23,27"/>
    <property type="match status" value="1"/>
</dbReference>
<dbReference type="InterPro" id="IPR011990">
    <property type="entry name" value="TPR-like_helical_dom_sf"/>
</dbReference>
<dbReference type="SMART" id="SM00028">
    <property type="entry name" value="TPR"/>
    <property type="match status" value="6"/>
</dbReference>
<dbReference type="PROSITE" id="PS50005">
    <property type="entry name" value="TPR"/>
    <property type="match status" value="2"/>
</dbReference>
<reference evidence="2 3" key="1">
    <citation type="submission" date="2016-10" db="EMBL/GenBank/DDBJ databases">
        <authorList>
            <person name="de Groot N.N."/>
        </authorList>
    </citation>
    <scope>NUCLEOTIDE SEQUENCE [LARGE SCALE GENOMIC DNA]</scope>
    <source>
        <strain evidence="2 3">AA1</strain>
    </source>
</reference>
<dbReference type="SUPFAM" id="SSF48452">
    <property type="entry name" value="TPR-like"/>
    <property type="match status" value="3"/>
</dbReference>
<accession>A0A1G5I6B2</accession>
<feature type="repeat" description="TPR" evidence="1">
    <location>
        <begin position="650"/>
        <end position="683"/>
    </location>
</feature>
<evidence type="ECO:0000313" key="2">
    <source>
        <dbReference type="EMBL" id="SCY71632.1"/>
    </source>
</evidence>
<dbReference type="InterPro" id="IPR019734">
    <property type="entry name" value="TPR_rpt"/>
</dbReference>
<keyword evidence="3" id="KW-1185">Reference proteome</keyword>